<protein>
    <submittedName>
        <fullName evidence="8">DMT family transporter</fullName>
    </submittedName>
</protein>
<comment type="subcellular location">
    <subcellularLocation>
        <location evidence="1">Membrane</location>
        <topology evidence="1">Multi-pass membrane protein</topology>
    </subcellularLocation>
</comment>
<feature type="domain" description="EamA" evidence="7">
    <location>
        <begin position="155"/>
        <end position="280"/>
    </location>
</feature>
<evidence type="ECO:0000256" key="1">
    <source>
        <dbReference type="ARBA" id="ARBA00004141"/>
    </source>
</evidence>
<comment type="caution">
    <text evidence="8">The sequence shown here is derived from an EMBL/GenBank/DDBJ whole genome shotgun (WGS) entry which is preliminary data.</text>
</comment>
<dbReference type="SUPFAM" id="SSF103481">
    <property type="entry name" value="Multidrug resistance efflux transporter EmrE"/>
    <property type="match status" value="2"/>
</dbReference>
<evidence type="ECO:0000313" key="8">
    <source>
        <dbReference type="EMBL" id="MBJ7596864.1"/>
    </source>
</evidence>
<organism evidence="8 9">
    <name type="scientific">Candidatus Nephthysia bennettiae</name>
    <dbReference type="NCBI Taxonomy" id="3127016"/>
    <lineage>
        <taxon>Bacteria</taxon>
        <taxon>Bacillati</taxon>
        <taxon>Candidatus Dormiibacterota</taxon>
        <taxon>Candidatus Dormibacteria</taxon>
        <taxon>Candidatus Dormibacterales</taxon>
        <taxon>Candidatus Dormibacteraceae</taxon>
        <taxon>Candidatus Nephthysia</taxon>
    </lineage>
</organism>
<feature type="transmembrane region" description="Helical" evidence="6">
    <location>
        <begin position="65"/>
        <end position="82"/>
    </location>
</feature>
<dbReference type="EMBL" id="JAEKNR010000026">
    <property type="protein sequence ID" value="MBJ7596864.1"/>
    <property type="molecule type" value="Genomic_DNA"/>
</dbReference>
<evidence type="ECO:0000256" key="4">
    <source>
        <dbReference type="ARBA" id="ARBA00022989"/>
    </source>
</evidence>
<evidence type="ECO:0000256" key="3">
    <source>
        <dbReference type="ARBA" id="ARBA00022692"/>
    </source>
</evidence>
<evidence type="ECO:0000256" key="5">
    <source>
        <dbReference type="ARBA" id="ARBA00023136"/>
    </source>
</evidence>
<keyword evidence="9" id="KW-1185">Reference proteome</keyword>
<comment type="similarity">
    <text evidence="2">Belongs to the EamA transporter family.</text>
</comment>
<evidence type="ECO:0000256" key="6">
    <source>
        <dbReference type="SAM" id="Phobius"/>
    </source>
</evidence>
<feature type="transmembrane region" description="Helical" evidence="6">
    <location>
        <begin position="33"/>
        <end position="53"/>
    </location>
</feature>
<reference evidence="8" key="1">
    <citation type="submission" date="2020-10" db="EMBL/GenBank/DDBJ databases">
        <title>Ca. Dormibacterota MAGs.</title>
        <authorList>
            <person name="Montgomery K."/>
        </authorList>
    </citation>
    <scope>NUCLEOTIDE SEQUENCE [LARGE SCALE GENOMIC DNA]</scope>
    <source>
        <strain evidence="8">SC8812_S17_10</strain>
    </source>
</reference>
<accession>A0A934K0U7</accession>
<feature type="transmembrane region" description="Helical" evidence="6">
    <location>
        <begin position="239"/>
        <end position="258"/>
    </location>
</feature>
<feature type="transmembrane region" description="Helical" evidence="6">
    <location>
        <begin position="7"/>
        <end position="27"/>
    </location>
</feature>
<keyword evidence="5 6" id="KW-0472">Membrane</keyword>
<feature type="domain" description="EamA" evidence="7">
    <location>
        <begin position="4"/>
        <end position="138"/>
    </location>
</feature>
<feature type="transmembrane region" description="Helical" evidence="6">
    <location>
        <begin position="209"/>
        <end position="232"/>
    </location>
</feature>
<dbReference type="AlphaFoldDB" id="A0A934K0U7"/>
<dbReference type="Proteomes" id="UP000612893">
    <property type="component" value="Unassembled WGS sequence"/>
</dbReference>
<name>A0A934K0U7_9BACT</name>
<dbReference type="InterPro" id="IPR050638">
    <property type="entry name" value="AA-Vitamin_Transporters"/>
</dbReference>
<sequence>MTRRGLLLFAAMCVIWGIPYLFIRIAVTELSPATLVFLRTGIAALVLVPIVLTRGGGVRPLLGRWRPLLLFAAIEVAIPWFFLSSAEQKLSSSLTGLLISAVPLVATVTALAFGNRDRIGLSSLAGLLIGVVGVAAIVGFDLGTANLTALLEIGLVVVGYAVGPVILSRYLSDLPSVSVIAVSLALCTLAYAPIVAIQRPTALPSAGVLVSMAVLAIVCTALAFLVFFALIAEIGPVRATVITYINPAVAALLGVAVLGESFTLGMGLGFVLVLLGSALATGRMPRRPRLLRLQRVLKRD</sequence>
<dbReference type="Pfam" id="PF00892">
    <property type="entry name" value="EamA"/>
    <property type="match status" value="2"/>
</dbReference>
<feature type="transmembrane region" description="Helical" evidence="6">
    <location>
        <begin position="121"/>
        <end position="140"/>
    </location>
</feature>
<evidence type="ECO:0000313" key="9">
    <source>
        <dbReference type="Proteomes" id="UP000612893"/>
    </source>
</evidence>
<evidence type="ECO:0000256" key="2">
    <source>
        <dbReference type="ARBA" id="ARBA00007362"/>
    </source>
</evidence>
<keyword evidence="4 6" id="KW-1133">Transmembrane helix</keyword>
<dbReference type="InterPro" id="IPR000620">
    <property type="entry name" value="EamA_dom"/>
</dbReference>
<dbReference type="InterPro" id="IPR037185">
    <property type="entry name" value="EmrE-like"/>
</dbReference>
<feature type="transmembrane region" description="Helical" evidence="6">
    <location>
        <begin position="94"/>
        <end position="114"/>
    </location>
</feature>
<keyword evidence="3 6" id="KW-0812">Transmembrane</keyword>
<gene>
    <name evidence="8" type="ORF">JF922_02085</name>
</gene>
<dbReference type="PANTHER" id="PTHR32322:SF2">
    <property type="entry name" value="EAMA DOMAIN-CONTAINING PROTEIN"/>
    <property type="match status" value="1"/>
</dbReference>
<dbReference type="GO" id="GO:0016020">
    <property type="term" value="C:membrane"/>
    <property type="evidence" value="ECO:0007669"/>
    <property type="project" value="UniProtKB-SubCell"/>
</dbReference>
<feature type="transmembrane region" description="Helical" evidence="6">
    <location>
        <begin position="264"/>
        <end position="282"/>
    </location>
</feature>
<feature type="transmembrane region" description="Helical" evidence="6">
    <location>
        <begin position="179"/>
        <end position="197"/>
    </location>
</feature>
<feature type="transmembrane region" description="Helical" evidence="6">
    <location>
        <begin position="146"/>
        <end position="167"/>
    </location>
</feature>
<dbReference type="PANTHER" id="PTHR32322">
    <property type="entry name" value="INNER MEMBRANE TRANSPORTER"/>
    <property type="match status" value="1"/>
</dbReference>
<proteinExistence type="inferred from homology"/>
<evidence type="ECO:0000259" key="7">
    <source>
        <dbReference type="Pfam" id="PF00892"/>
    </source>
</evidence>